<dbReference type="Proteomes" id="UP000462931">
    <property type="component" value="Unassembled WGS sequence"/>
</dbReference>
<evidence type="ECO:0000259" key="3">
    <source>
        <dbReference type="Pfam" id="PF13439"/>
    </source>
</evidence>
<accession>A0A7K0FTJ3</accession>
<keyword evidence="1 4" id="KW-0808">Transferase</keyword>
<evidence type="ECO:0000259" key="2">
    <source>
        <dbReference type="Pfam" id="PF00534"/>
    </source>
</evidence>
<dbReference type="GO" id="GO:0009103">
    <property type="term" value="P:lipopolysaccharide biosynthetic process"/>
    <property type="evidence" value="ECO:0007669"/>
    <property type="project" value="TreeGrafter"/>
</dbReference>
<dbReference type="Pfam" id="PF00534">
    <property type="entry name" value="Glycos_transf_1"/>
    <property type="match status" value="1"/>
</dbReference>
<dbReference type="SUPFAM" id="SSF53756">
    <property type="entry name" value="UDP-Glycosyltransferase/glycogen phosphorylase"/>
    <property type="match status" value="1"/>
</dbReference>
<dbReference type="PANTHER" id="PTHR46401">
    <property type="entry name" value="GLYCOSYLTRANSFERASE WBBK-RELATED"/>
    <property type="match status" value="1"/>
</dbReference>
<comment type="caution">
    <text evidence="4">The sequence shown here is derived from an EMBL/GenBank/DDBJ whole genome shotgun (WGS) entry which is preliminary data.</text>
</comment>
<dbReference type="EMBL" id="WKJI01000006">
    <property type="protein sequence ID" value="MRX48660.1"/>
    <property type="molecule type" value="Genomic_DNA"/>
</dbReference>
<dbReference type="AlphaFoldDB" id="A0A7K0FTJ3"/>
<feature type="domain" description="Glycosyl transferase family 1" evidence="2">
    <location>
        <begin position="162"/>
        <end position="310"/>
    </location>
</feature>
<dbReference type="Gene3D" id="3.40.50.2000">
    <property type="entry name" value="Glycogen Phosphorylase B"/>
    <property type="match status" value="2"/>
</dbReference>
<evidence type="ECO:0000256" key="1">
    <source>
        <dbReference type="ARBA" id="ARBA00022679"/>
    </source>
</evidence>
<evidence type="ECO:0000313" key="5">
    <source>
        <dbReference type="Proteomes" id="UP000462931"/>
    </source>
</evidence>
<protein>
    <submittedName>
        <fullName evidence="4">Glycosyltransferase</fullName>
    </submittedName>
</protein>
<sequence length="334" mass="38325">MMQWKDNMNITYFHRNSKGGYSIAKVSNTFITEFKKDLNVLEFEMPHHKADLFSVIKNIYYIFNNRNKTGINHITGDIHYGALGLIGCKTVLTIHDLSAHETNDSAIKRFIIKFLWFKLPLLFVNKIVCISEETKIRLEKIVKKKEILVIPNAVDSTFSVSIKEFNTSEPTILQIGTAWNKNVKNLILAVKHIKCQLIIVGQINKELELLLNKNQINYKIRKDLSDREIIEEYKNSDIVAFVSLYEGFGMPIIEANATGRAIITSNISPMNQIANDSALLVNPNNVEEIKNGIIKIINDKEYRESIINKGILNAKKYNVELICKQYEEVYKSLL</sequence>
<proteinExistence type="predicted"/>
<dbReference type="PANTHER" id="PTHR46401:SF2">
    <property type="entry name" value="GLYCOSYLTRANSFERASE WBBK-RELATED"/>
    <property type="match status" value="1"/>
</dbReference>
<reference evidence="4 5" key="1">
    <citation type="submission" date="2019-11" db="EMBL/GenBank/DDBJ databases">
        <authorList>
            <person name="Cheng Q."/>
            <person name="Yang Z."/>
        </authorList>
    </citation>
    <scope>NUCLEOTIDE SEQUENCE [LARGE SCALE GENOMIC DNA]</scope>
    <source>
        <strain evidence="4 5">HX-22-1</strain>
    </source>
</reference>
<dbReference type="RefSeq" id="WP_154288729.1">
    <property type="nucleotide sequence ID" value="NZ_WKJI01000006.1"/>
</dbReference>
<keyword evidence="5" id="KW-1185">Reference proteome</keyword>
<dbReference type="InterPro" id="IPR028098">
    <property type="entry name" value="Glyco_trans_4-like_N"/>
</dbReference>
<feature type="domain" description="Glycosyltransferase subfamily 4-like N-terminal" evidence="3">
    <location>
        <begin position="78"/>
        <end position="156"/>
    </location>
</feature>
<dbReference type="InterPro" id="IPR001296">
    <property type="entry name" value="Glyco_trans_1"/>
</dbReference>
<evidence type="ECO:0000313" key="4">
    <source>
        <dbReference type="EMBL" id="MRX48660.1"/>
    </source>
</evidence>
<name>A0A7K0FTJ3_9SPHI</name>
<dbReference type="GO" id="GO:0016757">
    <property type="term" value="F:glycosyltransferase activity"/>
    <property type="evidence" value="ECO:0007669"/>
    <property type="project" value="InterPro"/>
</dbReference>
<organism evidence="4 5">
    <name type="scientific">Pedobacter puniceum</name>
    <dbReference type="NCBI Taxonomy" id="2666136"/>
    <lineage>
        <taxon>Bacteria</taxon>
        <taxon>Pseudomonadati</taxon>
        <taxon>Bacteroidota</taxon>
        <taxon>Sphingobacteriia</taxon>
        <taxon>Sphingobacteriales</taxon>
        <taxon>Sphingobacteriaceae</taxon>
        <taxon>Pedobacter</taxon>
    </lineage>
</organism>
<gene>
    <name evidence="4" type="ORF">GJJ64_15805</name>
</gene>
<dbReference type="Pfam" id="PF13439">
    <property type="entry name" value="Glyco_transf_4"/>
    <property type="match status" value="1"/>
</dbReference>